<proteinExistence type="predicted"/>
<evidence type="ECO:0000313" key="1">
    <source>
        <dbReference type="EMBL" id="PKI67361.1"/>
    </source>
</evidence>
<dbReference type="EMBL" id="PGOL01000615">
    <property type="protein sequence ID" value="PKI67361.1"/>
    <property type="molecule type" value="Genomic_DNA"/>
</dbReference>
<name>A0A2I0KFS1_PUNGR</name>
<dbReference type="Proteomes" id="UP000233551">
    <property type="component" value="Unassembled WGS sequence"/>
</dbReference>
<dbReference type="AlphaFoldDB" id="A0A2I0KFS1"/>
<protein>
    <submittedName>
        <fullName evidence="1">Uncharacterized protein</fullName>
    </submittedName>
</protein>
<keyword evidence="2" id="KW-1185">Reference proteome</keyword>
<gene>
    <name evidence="1" type="ORF">CRG98_012231</name>
</gene>
<accession>A0A2I0KFS1</accession>
<sequence length="196" mass="22652">MTSVHGRKYLLLAPVTVARAMAGTAELKGWIDAEKDLKSRASKSPDMEKRVHANLEYSYDDSEHGLKKNKILVRERLELFRSEELKKWKDVERISLWRVTMHKRLIELEPVDSLDLYQFCSPNRLGLEAEGTGHGSRGQMMAAHYLLKEWSLSVAGRSKYWQDMSVAGQLIHLSYRKSSYRALQDEEFEIPEGIKK</sequence>
<organism evidence="1 2">
    <name type="scientific">Punica granatum</name>
    <name type="common">Pomegranate</name>
    <dbReference type="NCBI Taxonomy" id="22663"/>
    <lineage>
        <taxon>Eukaryota</taxon>
        <taxon>Viridiplantae</taxon>
        <taxon>Streptophyta</taxon>
        <taxon>Embryophyta</taxon>
        <taxon>Tracheophyta</taxon>
        <taxon>Spermatophyta</taxon>
        <taxon>Magnoliopsida</taxon>
        <taxon>eudicotyledons</taxon>
        <taxon>Gunneridae</taxon>
        <taxon>Pentapetalae</taxon>
        <taxon>rosids</taxon>
        <taxon>malvids</taxon>
        <taxon>Myrtales</taxon>
        <taxon>Lythraceae</taxon>
        <taxon>Punica</taxon>
    </lineage>
</organism>
<comment type="caution">
    <text evidence="1">The sequence shown here is derived from an EMBL/GenBank/DDBJ whole genome shotgun (WGS) entry which is preliminary data.</text>
</comment>
<reference evidence="1 2" key="1">
    <citation type="submission" date="2017-11" db="EMBL/GenBank/DDBJ databases">
        <title>De-novo sequencing of pomegranate (Punica granatum L.) genome.</title>
        <authorList>
            <person name="Akparov Z."/>
            <person name="Amiraslanov A."/>
            <person name="Hajiyeva S."/>
            <person name="Abbasov M."/>
            <person name="Kaur K."/>
            <person name="Hamwieh A."/>
            <person name="Solovyev V."/>
            <person name="Salamov A."/>
            <person name="Braich B."/>
            <person name="Kosarev P."/>
            <person name="Mahmoud A."/>
            <person name="Hajiyev E."/>
            <person name="Babayeva S."/>
            <person name="Izzatullayeva V."/>
            <person name="Mammadov A."/>
            <person name="Mammadov A."/>
            <person name="Sharifova S."/>
            <person name="Ojaghi J."/>
            <person name="Eynullazada K."/>
            <person name="Bayramov B."/>
            <person name="Abdulazimova A."/>
            <person name="Shahmuradov I."/>
        </authorList>
    </citation>
    <scope>NUCLEOTIDE SEQUENCE [LARGE SCALE GENOMIC DNA]</scope>
    <source>
        <strain evidence="2">cv. AG2017</strain>
        <tissue evidence="1">Leaf</tissue>
    </source>
</reference>
<evidence type="ECO:0000313" key="2">
    <source>
        <dbReference type="Proteomes" id="UP000233551"/>
    </source>
</evidence>